<dbReference type="AlphaFoldDB" id="R4ULX8"/>
<evidence type="ECO:0008006" key="3">
    <source>
        <dbReference type="Google" id="ProtNLM"/>
    </source>
</evidence>
<evidence type="ECO:0000313" key="2">
    <source>
        <dbReference type="EMBL" id="AGM32085.1"/>
    </source>
</evidence>
<sequence length="242" mass="26913">MEVDGGLKRFGPKVVLLMFFATTATAYNTCQTGIVCTNSTHFRLCVVFANGSISFWNSTACPKNTVCDVSRCLDIHPHPPGYAPSPRSCSIHGFVCANSQEYQLCRYDQYGSSYPWGPYYLCPHNTVCSEAHPYHCQTLYPSSYSPPATGHLPLPSKDEYKSKNFVCVDSNTYLLCRDMGDGTFKPDNQQHKCPSTQICHKSFDKPCAGAKATGSSVCSKQWKEVGVLILLQAVYFNYVKLY</sequence>
<feature type="chain" id="PRO_5004371569" description="Chitin-binding type-2 domain-containing protein" evidence="1">
    <location>
        <begin position="27"/>
        <end position="242"/>
    </location>
</feature>
<organism evidence="2">
    <name type="scientific">Coptotermes formosanus</name>
    <name type="common">Formosan subterranean termite</name>
    <dbReference type="NCBI Taxonomy" id="36987"/>
    <lineage>
        <taxon>Eukaryota</taxon>
        <taxon>Metazoa</taxon>
        <taxon>Ecdysozoa</taxon>
        <taxon>Arthropoda</taxon>
        <taxon>Hexapoda</taxon>
        <taxon>Insecta</taxon>
        <taxon>Pterygota</taxon>
        <taxon>Neoptera</taxon>
        <taxon>Polyneoptera</taxon>
        <taxon>Dictyoptera</taxon>
        <taxon>Blattodea</taxon>
        <taxon>Blattoidea</taxon>
        <taxon>Termitoidae</taxon>
        <taxon>Rhinotermitidae</taxon>
        <taxon>Coptotermes</taxon>
    </lineage>
</organism>
<feature type="signal peptide" evidence="1">
    <location>
        <begin position="1"/>
        <end position="26"/>
    </location>
</feature>
<accession>R4ULX8</accession>
<dbReference type="EMBL" id="KC632271">
    <property type="protein sequence ID" value="AGM32085.1"/>
    <property type="molecule type" value="mRNA"/>
</dbReference>
<evidence type="ECO:0000256" key="1">
    <source>
        <dbReference type="SAM" id="SignalP"/>
    </source>
</evidence>
<reference evidence="2" key="1">
    <citation type="submission" date="2013-02" db="EMBL/GenBank/DDBJ databases">
        <title>Immune-Related transcriptome of Coptotermes formosanus Shiraki workers: the defense mechanism.</title>
        <authorList>
            <person name="Hussain A."/>
            <person name="Li Y.F."/>
            <person name="Wen S.Y."/>
        </authorList>
    </citation>
    <scope>NUCLEOTIDE SEQUENCE</scope>
</reference>
<proteinExistence type="evidence at transcript level"/>
<name>R4ULX8_COPFO</name>
<keyword evidence="1" id="KW-0732">Signal</keyword>
<protein>
    <recommendedName>
        <fullName evidence="3">Chitin-binding type-2 domain-containing protein</fullName>
    </recommendedName>
</protein>